<keyword evidence="1" id="KW-1133">Transmembrane helix</keyword>
<name>A0A7W3TAX3_9ACTN</name>
<evidence type="ECO:0000313" key="3">
    <source>
        <dbReference type="Proteomes" id="UP000538929"/>
    </source>
</evidence>
<evidence type="ECO:0000313" key="2">
    <source>
        <dbReference type="EMBL" id="MBB0243498.1"/>
    </source>
</evidence>
<comment type="caution">
    <text evidence="2">The sequence shown here is derived from an EMBL/GenBank/DDBJ whole genome shotgun (WGS) entry which is preliminary data.</text>
</comment>
<reference evidence="3" key="1">
    <citation type="submission" date="2019-10" db="EMBL/GenBank/DDBJ databases">
        <title>Streptomyces sp. nov., a novel actinobacterium isolated from alkaline environment.</title>
        <authorList>
            <person name="Golinska P."/>
        </authorList>
    </citation>
    <scope>NUCLEOTIDE SEQUENCE [LARGE SCALE GENOMIC DNA]</scope>
    <source>
        <strain evidence="3">DSM 42118</strain>
    </source>
</reference>
<sequence length="161" mass="17892">MDILIGVFVRLPLKTSMSHLKEEARECSHPLSRTLNQAQRGEGSASGAADIFGGSAWIWGVLCGGSILFAMLLEVAVGIPFDLTLSVLLSAFLPFLVMGFLEYVRASRARRKFLTSRNSGNKRRGRVGRALPNHRPLRHRWLIFPIGAPALYLIFGFVILW</sequence>
<gene>
    <name evidence="2" type="ORF">FNQ90_05090</name>
</gene>
<protein>
    <submittedName>
        <fullName evidence="2">Uncharacterized protein</fullName>
    </submittedName>
</protein>
<proteinExistence type="predicted"/>
<keyword evidence="1" id="KW-0812">Transmembrane</keyword>
<feature type="transmembrane region" description="Helical" evidence="1">
    <location>
        <begin position="85"/>
        <end position="104"/>
    </location>
</feature>
<keyword evidence="1" id="KW-0472">Membrane</keyword>
<feature type="transmembrane region" description="Helical" evidence="1">
    <location>
        <begin position="56"/>
        <end position="79"/>
    </location>
</feature>
<accession>A0A7W3TAX3</accession>
<keyword evidence="3" id="KW-1185">Reference proteome</keyword>
<dbReference type="Proteomes" id="UP000538929">
    <property type="component" value="Unassembled WGS sequence"/>
</dbReference>
<dbReference type="AlphaFoldDB" id="A0A7W3TAX3"/>
<organism evidence="2 3">
    <name type="scientific">Streptomyces alkaliphilus</name>
    <dbReference type="NCBI Taxonomy" id="1472722"/>
    <lineage>
        <taxon>Bacteria</taxon>
        <taxon>Bacillati</taxon>
        <taxon>Actinomycetota</taxon>
        <taxon>Actinomycetes</taxon>
        <taxon>Kitasatosporales</taxon>
        <taxon>Streptomycetaceae</taxon>
        <taxon>Streptomyces</taxon>
    </lineage>
</organism>
<dbReference type="EMBL" id="VKHT01000085">
    <property type="protein sequence ID" value="MBB0243498.1"/>
    <property type="molecule type" value="Genomic_DNA"/>
</dbReference>
<evidence type="ECO:0000256" key="1">
    <source>
        <dbReference type="SAM" id="Phobius"/>
    </source>
</evidence>
<feature type="transmembrane region" description="Helical" evidence="1">
    <location>
        <begin position="141"/>
        <end position="160"/>
    </location>
</feature>